<gene>
    <name evidence="1" type="ORF">LTRI10_LOCUS23757</name>
</gene>
<dbReference type="AlphaFoldDB" id="A0AAV2E9V9"/>
<reference evidence="1 2" key="1">
    <citation type="submission" date="2024-04" db="EMBL/GenBank/DDBJ databases">
        <authorList>
            <person name="Fracassetti M."/>
        </authorList>
    </citation>
    <scope>NUCLEOTIDE SEQUENCE [LARGE SCALE GENOMIC DNA]</scope>
</reference>
<dbReference type="EMBL" id="OZ034817">
    <property type="protein sequence ID" value="CAL1382433.1"/>
    <property type="molecule type" value="Genomic_DNA"/>
</dbReference>
<organism evidence="1 2">
    <name type="scientific">Linum trigynum</name>
    <dbReference type="NCBI Taxonomy" id="586398"/>
    <lineage>
        <taxon>Eukaryota</taxon>
        <taxon>Viridiplantae</taxon>
        <taxon>Streptophyta</taxon>
        <taxon>Embryophyta</taxon>
        <taxon>Tracheophyta</taxon>
        <taxon>Spermatophyta</taxon>
        <taxon>Magnoliopsida</taxon>
        <taxon>eudicotyledons</taxon>
        <taxon>Gunneridae</taxon>
        <taxon>Pentapetalae</taxon>
        <taxon>rosids</taxon>
        <taxon>fabids</taxon>
        <taxon>Malpighiales</taxon>
        <taxon>Linaceae</taxon>
        <taxon>Linum</taxon>
    </lineage>
</organism>
<name>A0AAV2E9V9_9ROSI</name>
<keyword evidence="2" id="KW-1185">Reference proteome</keyword>
<evidence type="ECO:0000313" key="2">
    <source>
        <dbReference type="Proteomes" id="UP001497516"/>
    </source>
</evidence>
<protein>
    <submittedName>
        <fullName evidence="1">Uncharacterized protein</fullName>
    </submittedName>
</protein>
<accession>A0AAV2E9V9</accession>
<proteinExistence type="predicted"/>
<sequence length="76" mass="8537">MLLILPPPTGDSSLRIISLSAPGADMNTNQEQTFWTICERNGLKDEAVELDKREKSALLFEKPLEMLMLAAEKKTF</sequence>
<dbReference type="Proteomes" id="UP001497516">
    <property type="component" value="Chromosome 4"/>
</dbReference>
<evidence type="ECO:0000313" key="1">
    <source>
        <dbReference type="EMBL" id="CAL1382433.1"/>
    </source>
</evidence>